<evidence type="ECO:0000259" key="11">
    <source>
        <dbReference type="Pfam" id="PF01593"/>
    </source>
</evidence>
<sequence>MNRRSFMTLLAMSPLAGCVSANTATTQNNDKKKVVVIGAGLSGLVSAVRLLEHGVEVTLVESESRVGGRIYSVPFGGTHANLGAQYVFESDNDYMNRYVKRVDRFTNEYPKLFDSDTGHHGILWDGQFVRDRGEGAFLKLPIERQALEQWDESIQQMAKHRKELMKGRDYIFDKSPSSELWARLDQISGSDYLSSYDPDVENLFNLMLTPEGGVGATKTSALLMAGWYGAEARGMSALVEGGNQKMAEAIVEDIRSLGGNILLSTSIASIENRSAGVAIVTETGESLTADYAVVTTPAPITRRIVKGLHPEKKKALEAVQYGASMQVALHIKDYTSDKKLASCLFHNESVNAYMDQTKEHRNNETVICLNIAGDDAQKLDDQAILERVAEPLSKIHPDFELNKSLIDYRIKKWPHGIATFPTGFLTQYSEQLRKPEERIYFAGDYTHSPELSGAAWSGVRAADTILAL</sequence>
<dbReference type="InterPro" id="IPR050281">
    <property type="entry name" value="Flavin_monoamine_oxidase"/>
</dbReference>
<dbReference type="PANTHER" id="PTHR10742:SF342">
    <property type="entry name" value="AMINE OXIDASE"/>
    <property type="match status" value="1"/>
</dbReference>
<dbReference type="InterPro" id="IPR001613">
    <property type="entry name" value="Flavin_amine_oxidase"/>
</dbReference>
<evidence type="ECO:0000256" key="6">
    <source>
        <dbReference type="ARBA" id="ARBA00023002"/>
    </source>
</evidence>
<dbReference type="Pfam" id="PF01593">
    <property type="entry name" value="Amino_oxidase"/>
    <property type="match status" value="1"/>
</dbReference>
<evidence type="ECO:0000256" key="7">
    <source>
        <dbReference type="ARBA" id="ARBA00023070"/>
    </source>
</evidence>
<dbReference type="GO" id="GO:0050361">
    <property type="term" value="F:tryptophan 2-monooxygenase activity"/>
    <property type="evidence" value="ECO:0007669"/>
    <property type="project" value="UniProtKB-EC"/>
</dbReference>
<dbReference type="GO" id="GO:0009851">
    <property type="term" value="P:auxin biosynthetic process"/>
    <property type="evidence" value="ECO:0007669"/>
    <property type="project" value="UniProtKB-KW"/>
</dbReference>
<evidence type="ECO:0000256" key="9">
    <source>
        <dbReference type="PIRSR" id="PIRSR601613-1"/>
    </source>
</evidence>
<dbReference type="EMBL" id="BBMT01000001">
    <property type="protein sequence ID" value="GAL31692.1"/>
    <property type="molecule type" value="Genomic_DNA"/>
</dbReference>
<dbReference type="EC" id="1.13.12.3" evidence="4"/>
<keyword evidence="7" id="KW-0073">Auxin biosynthesis</keyword>
<comment type="cofactor">
    <cofactor evidence="1">
        <name>FAD</name>
        <dbReference type="ChEBI" id="CHEBI:57692"/>
    </cofactor>
</comment>
<evidence type="ECO:0000256" key="3">
    <source>
        <dbReference type="ARBA" id="ARBA00005833"/>
    </source>
</evidence>
<dbReference type="GO" id="GO:0009063">
    <property type="term" value="P:amino acid catabolic process"/>
    <property type="evidence" value="ECO:0007669"/>
    <property type="project" value="TreeGrafter"/>
</dbReference>
<evidence type="ECO:0000313" key="13">
    <source>
        <dbReference type="Proteomes" id="UP000029224"/>
    </source>
</evidence>
<name>A0A090TJZ1_9VIBR</name>
<feature type="signal peptide" evidence="10">
    <location>
        <begin position="1"/>
        <end position="23"/>
    </location>
</feature>
<dbReference type="PANTHER" id="PTHR10742">
    <property type="entry name" value="FLAVIN MONOAMINE OXIDASE"/>
    <property type="match status" value="1"/>
</dbReference>
<feature type="binding site" evidence="9">
    <location>
        <position position="42"/>
    </location>
    <ligand>
        <name>FAD</name>
        <dbReference type="ChEBI" id="CHEBI:57692"/>
    </ligand>
</feature>
<feature type="domain" description="Amine oxidase" evidence="11">
    <location>
        <begin position="41"/>
        <end position="466"/>
    </location>
</feature>
<accession>A0A090TJZ1</accession>
<proteinExistence type="inferred from homology"/>
<dbReference type="OrthoDB" id="337830at2"/>
<dbReference type="Proteomes" id="UP000029224">
    <property type="component" value="Unassembled WGS sequence"/>
</dbReference>
<evidence type="ECO:0000313" key="12">
    <source>
        <dbReference type="EMBL" id="GAL31692.1"/>
    </source>
</evidence>
<gene>
    <name evidence="12" type="ORF">JCM19240_5123</name>
</gene>
<dbReference type="PRINTS" id="PR00757">
    <property type="entry name" value="AMINEOXDASEF"/>
</dbReference>
<organism evidence="12 13">
    <name type="scientific">Vibrio maritimus</name>
    <dbReference type="NCBI Taxonomy" id="990268"/>
    <lineage>
        <taxon>Bacteria</taxon>
        <taxon>Pseudomonadati</taxon>
        <taxon>Pseudomonadota</taxon>
        <taxon>Gammaproteobacteria</taxon>
        <taxon>Vibrionales</taxon>
        <taxon>Vibrionaceae</taxon>
        <taxon>Vibrio</taxon>
    </lineage>
</organism>
<dbReference type="Gene3D" id="3.50.50.60">
    <property type="entry name" value="FAD/NAD(P)-binding domain"/>
    <property type="match status" value="1"/>
</dbReference>
<evidence type="ECO:0000256" key="5">
    <source>
        <dbReference type="ARBA" id="ARBA00017871"/>
    </source>
</evidence>
<dbReference type="AlphaFoldDB" id="A0A090TJZ1"/>
<reference evidence="12 13" key="2">
    <citation type="submission" date="2014-09" db="EMBL/GenBank/DDBJ databases">
        <authorList>
            <consortium name="NBRP consortium"/>
            <person name="Sawabe T."/>
            <person name="Meirelles P."/>
            <person name="Nakanishi M."/>
            <person name="Sayaka M."/>
            <person name="Hattori M."/>
            <person name="Ohkuma M."/>
        </authorList>
    </citation>
    <scope>NUCLEOTIDE SEQUENCE [LARGE SCALE GENOMIC DNA]</scope>
    <source>
        <strain evidence="12 13">JCM 19240</strain>
    </source>
</reference>
<evidence type="ECO:0000256" key="10">
    <source>
        <dbReference type="SAM" id="SignalP"/>
    </source>
</evidence>
<feature type="chain" id="PRO_5001863963" description="Tryptophan 2-monooxygenase" evidence="10">
    <location>
        <begin position="24"/>
        <end position="468"/>
    </location>
</feature>
<dbReference type="InterPro" id="IPR036188">
    <property type="entry name" value="FAD/NAD-bd_sf"/>
</dbReference>
<keyword evidence="13" id="KW-1185">Reference proteome</keyword>
<comment type="catalytic activity">
    <reaction evidence="8">
        <text>L-tryptophan + O2 = indole-3-acetamide + CO2 + H2O</text>
        <dbReference type="Rhea" id="RHEA:16165"/>
        <dbReference type="ChEBI" id="CHEBI:15377"/>
        <dbReference type="ChEBI" id="CHEBI:15379"/>
        <dbReference type="ChEBI" id="CHEBI:16031"/>
        <dbReference type="ChEBI" id="CHEBI:16526"/>
        <dbReference type="ChEBI" id="CHEBI:57912"/>
        <dbReference type="EC" id="1.13.12.3"/>
    </reaction>
</comment>
<evidence type="ECO:0000256" key="1">
    <source>
        <dbReference type="ARBA" id="ARBA00001974"/>
    </source>
</evidence>
<evidence type="ECO:0000256" key="4">
    <source>
        <dbReference type="ARBA" id="ARBA00012535"/>
    </source>
</evidence>
<reference evidence="12 13" key="1">
    <citation type="submission" date="2014-09" db="EMBL/GenBank/DDBJ databases">
        <title>Vibrio maritimus JCM 19240. (C210) whole genome shotgun sequence.</title>
        <authorList>
            <person name="Sawabe T."/>
            <person name="Meirelles P."/>
            <person name="Nakanishi M."/>
            <person name="Sayaka M."/>
            <person name="Hattori M."/>
            <person name="Ohkuma M."/>
        </authorList>
    </citation>
    <scope>NUCLEOTIDE SEQUENCE [LARGE SCALE GENOMIC DNA]</scope>
    <source>
        <strain evidence="12 13">JCM 19240</strain>
    </source>
</reference>
<keyword evidence="10" id="KW-0732">Signal</keyword>
<evidence type="ECO:0000256" key="8">
    <source>
        <dbReference type="ARBA" id="ARBA00047321"/>
    </source>
</evidence>
<dbReference type="SUPFAM" id="SSF51905">
    <property type="entry name" value="FAD/NAD(P)-binding domain"/>
    <property type="match status" value="1"/>
</dbReference>
<protein>
    <recommendedName>
        <fullName evidence="5">Tryptophan 2-monooxygenase</fullName>
        <ecNumber evidence="4">1.13.12.3</ecNumber>
    </recommendedName>
</protein>
<comment type="similarity">
    <text evidence="3">Belongs to the tryptophan 2-monooxygenase family.</text>
</comment>
<comment type="pathway">
    <text evidence="2">Plant hormone metabolism; auxin biosynthesis.</text>
</comment>
<comment type="caution">
    <text evidence="12">The sequence shown here is derived from an EMBL/GenBank/DDBJ whole genome shotgun (WGS) entry which is preliminary data.</text>
</comment>
<keyword evidence="6 12" id="KW-0560">Oxidoreductase</keyword>
<evidence type="ECO:0000256" key="2">
    <source>
        <dbReference type="ARBA" id="ARBA00004814"/>
    </source>
</evidence>
<dbReference type="InterPro" id="IPR002937">
    <property type="entry name" value="Amino_oxidase"/>
</dbReference>
<dbReference type="GO" id="GO:0001716">
    <property type="term" value="F:L-amino-acid oxidase activity"/>
    <property type="evidence" value="ECO:0007669"/>
    <property type="project" value="TreeGrafter"/>
</dbReference>